<evidence type="ECO:0000313" key="2">
    <source>
        <dbReference type="EMBL" id="UNM15452.1"/>
    </source>
</evidence>
<name>A0ABY3WS52_9ACTN</name>
<feature type="domain" description="TarS/TarP linker" evidence="1">
    <location>
        <begin position="228"/>
        <end position="316"/>
    </location>
</feature>
<evidence type="ECO:0000259" key="1">
    <source>
        <dbReference type="Pfam" id="PF22181"/>
    </source>
</evidence>
<evidence type="ECO:0000313" key="3">
    <source>
        <dbReference type="Proteomes" id="UP000828924"/>
    </source>
</evidence>
<dbReference type="Proteomes" id="UP000828924">
    <property type="component" value="Chromosome"/>
</dbReference>
<dbReference type="SUPFAM" id="SSF53448">
    <property type="entry name" value="Nucleotide-diphospho-sugar transferases"/>
    <property type="match status" value="1"/>
</dbReference>
<protein>
    <submittedName>
        <fullName evidence="2">Glycosyltransferase family 2 protein</fullName>
    </submittedName>
</protein>
<keyword evidence="3" id="KW-1185">Reference proteome</keyword>
<dbReference type="RefSeq" id="WP_242337199.1">
    <property type="nucleotide sequence ID" value="NZ_CP071872.1"/>
</dbReference>
<accession>A0ABY3WS52</accession>
<dbReference type="InterPro" id="IPR054028">
    <property type="entry name" value="TarS/TarP_linker"/>
</dbReference>
<dbReference type="Gene3D" id="3.90.550.10">
    <property type="entry name" value="Spore Coat Polysaccharide Biosynthesis Protein SpsA, Chain A"/>
    <property type="match status" value="1"/>
</dbReference>
<sequence>MSSSGTTGTPDVTVVLSVREAERRLTRSLDSLAGQTLGLDRIEILVAGDSRAGAGLAADALAGDPWADEEELERFSASRLATVGAAVERARGRYLLFLRSGDFLGREALTRLVDAADIHGADVVYAKTAGATAEVFARTAHRVPHAAPGLPWELSGTKLFRREPVERHGLRFADELPAALAAQAFTLEALFRARGISVLADYDYCFASATNHTDPAPGIEDLLRGTAAAMAVTARFTEPGQLRDGFHHRHFARELDPLTGPALLEVAEPVRRRVFAGLRRLVTDHLSDAVLTRLPPGLRLRLSYVRAGDLPGLVSVVRYEAGHGVPPLRTDLVSAGWRRTGPVRHTLVVTARSPLPGLGTLAEAPVRLTGTRPGAGRIVLRPAPDGCGTEIEVRIPADAFPPGRTRFGLRTALLGTEHQATVPAGAPPRRAHGLRGLRPYRLHVAADGTRGLVVAVAPLGRRRRPRSAPTA</sequence>
<proteinExistence type="predicted"/>
<dbReference type="Pfam" id="PF22181">
    <property type="entry name" value="TarS_linker"/>
    <property type="match status" value="1"/>
</dbReference>
<dbReference type="EMBL" id="CP071872">
    <property type="protein sequence ID" value="UNM15452.1"/>
    <property type="molecule type" value="Genomic_DNA"/>
</dbReference>
<dbReference type="InterPro" id="IPR029044">
    <property type="entry name" value="Nucleotide-diphossugar_trans"/>
</dbReference>
<organism evidence="2 3">
    <name type="scientific">Streptomyces formicae</name>
    <dbReference type="NCBI Taxonomy" id="1616117"/>
    <lineage>
        <taxon>Bacteria</taxon>
        <taxon>Bacillati</taxon>
        <taxon>Actinomycetota</taxon>
        <taxon>Actinomycetes</taxon>
        <taxon>Kitasatosporales</taxon>
        <taxon>Streptomycetaceae</taxon>
        <taxon>Streptomyces</taxon>
    </lineage>
</organism>
<gene>
    <name evidence="2" type="ORF">J4032_31875</name>
</gene>
<reference evidence="2 3" key="1">
    <citation type="submission" date="2021-03" db="EMBL/GenBank/DDBJ databases">
        <title>Complete genome of Streptomyces formicae strain 1H-GS9 (DSM 100524).</title>
        <authorList>
            <person name="Atanasov K.E."/>
            <person name="Altabella T."/>
            <person name="Ferrer A."/>
        </authorList>
    </citation>
    <scope>NUCLEOTIDE SEQUENCE [LARGE SCALE GENOMIC DNA]</scope>
    <source>
        <strain evidence="2 3">1H-GS9</strain>
    </source>
</reference>